<protein>
    <submittedName>
        <fullName evidence="3">Phenolphthiocerol synthesis polyketide synthase type I Pks15/1</fullName>
    </submittedName>
</protein>
<evidence type="ECO:0000313" key="4">
    <source>
        <dbReference type="Proteomes" id="UP000762676"/>
    </source>
</evidence>
<accession>A0AAV4HUS3</accession>
<dbReference type="EMBL" id="BMAT01005834">
    <property type="protein sequence ID" value="GFS00416.1"/>
    <property type="molecule type" value="Genomic_DNA"/>
</dbReference>
<dbReference type="AlphaFoldDB" id="A0AAV4HUS3"/>
<dbReference type="Pfam" id="PF20700">
    <property type="entry name" value="Mutator"/>
    <property type="match status" value="1"/>
</dbReference>
<evidence type="ECO:0000256" key="1">
    <source>
        <dbReference type="SAM" id="MobiDB-lite"/>
    </source>
</evidence>
<evidence type="ECO:0000259" key="2">
    <source>
        <dbReference type="Pfam" id="PF20700"/>
    </source>
</evidence>
<reference evidence="3 4" key="1">
    <citation type="journal article" date="2021" name="Elife">
        <title>Chloroplast acquisition without the gene transfer in kleptoplastic sea slugs, Plakobranchus ocellatus.</title>
        <authorList>
            <person name="Maeda T."/>
            <person name="Takahashi S."/>
            <person name="Yoshida T."/>
            <person name="Shimamura S."/>
            <person name="Takaki Y."/>
            <person name="Nagai Y."/>
            <person name="Toyoda A."/>
            <person name="Suzuki Y."/>
            <person name="Arimoto A."/>
            <person name="Ishii H."/>
            <person name="Satoh N."/>
            <person name="Nishiyama T."/>
            <person name="Hasebe M."/>
            <person name="Maruyama T."/>
            <person name="Minagawa J."/>
            <person name="Obokata J."/>
            <person name="Shigenobu S."/>
        </authorList>
    </citation>
    <scope>NUCLEOTIDE SEQUENCE [LARGE SCALE GENOMIC DNA]</scope>
</reference>
<comment type="caution">
    <text evidence="3">The sequence shown here is derived from an EMBL/GenBank/DDBJ whole genome shotgun (WGS) entry which is preliminary data.</text>
</comment>
<organism evidence="3 4">
    <name type="scientific">Elysia marginata</name>
    <dbReference type="NCBI Taxonomy" id="1093978"/>
    <lineage>
        <taxon>Eukaryota</taxon>
        <taxon>Metazoa</taxon>
        <taxon>Spiralia</taxon>
        <taxon>Lophotrochozoa</taxon>
        <taxon>Mollusca</taxon>
        <taxon>Gastropoda</taxon>
        <taxon>Heterobranchia</taxon>
        <taxon>Euthyneura</taxon>
        <taxon>Panpulmonata</taxon>
        <taxon>Sacoglossa</taxon>
        <taxon>Placobranchoidea</taxon>
        <taxon>Plakobranchidae</taxon>
        <taxon>Elysia</taxon>
    </lineage>
</organism>
<sequence length="125" mass="14580">MHHWDQRRENDPDLYNKWKCEHKCKLNHKSSAGAMESEGSVLIFGRSKARLRLRFIEYLGDGDSSSYKKVKESKPYGEDVEIMKLECVGHVQKRVGNRLRRMKNEKKGVKLSDGKNFGRNGQINR</sequence>
<feature type="region of interest" description="Disordered" evidence="1">
    <location>
        <begin position="100"/>
        <end position="125"/>
    </location>
</feature>
<evidence type="ECO:0000313" key="3">
    <source>
        <dbReference type="EMBL" id="GFS00416.1"/>
    </source>
</evidence>
<gene>
    <name evidence="3" type="ORF">ElyMa_002814100</name>
</gene>
<name>A0AAV4HUS3_9GAST</name>
<dbReference type="InterPro" id="IPR049012">
    <property type="entry name" value="Mutator_transp_dom"/>
</dbReference>
<feature type="domain" description="Mutator-like transposase" evidence="2">
    <location>
        <begin position="19"/>
        <end position="111"/>
    </location>
</feature>
<keyword evidence="4" id="KW-1185">Reference proteome</keyword>
<dbReference type="Proteomes" id="UP000762676">
    <property type="component" value="Unassembled WGS sequence"/>
</dbReference>
<proteinExistence type="predicted"/>